<dbReference type="PANTHER" id="PTHR34298:SF2">
    <property type="entry name" value="SEGREGATION AND CONDENSATION PROTEIN B"/>
    <property type="match status" value="1"/>
</dbReference>
<name>D5RQ24_9PROT</name>
<gene>
    <name evidence="6" type="primary">scpB</name>
    <name evidence="6" type="ORF">HMPREF0731_3186</name>
</gene>
<dbReference type="AlphaFoldDB" id="D5RQ24"/>
<accession>D5RQ24</accession>
<dbReference type="RefSeq" id="WP_007002216.1">
    <property type="nucleotide sequence ID" value="NZ_GG770777.1"/>
</dbReference>
<keyword evidence="4" id="KW-0131">Cell cycle</keyword>
<dbReference type="Gene3D" id="1.10.10.10">
    <property type="entry name" value="Winged helix-like DNA-binding domain superfamily/Winged helix DNA-binding domain"/>
    <property type="match status" value="2"/>
</dbReference>
<evidence type="ECO:0000256" key="5">
    <source>
        <dbReference type="SAM" id="MobiDB-lite"/>
    </source>
</evidence>
<dbReference type="OrthoDB" id="9806226at2"/>
<dbReference type="NCBIfam" id="TIGR00281">
    <property type="entry name" value="SMC-Scp complex subunit ScpB"/>
    <property type="match status" value="1"/>
</dbReference>
<evidence type="ECO:0000256" key="3">
    <source>
        <dbReference type="ARBA" id="ARBA00022829"/>
    </source>
</evidence>
<dbReference type="InterPro" id="IPR005234">
    <property type="entry name" value="ScpB_csome_segregation"/>
</dbReference>
<feature type="region of interest" description="Disordered" evidence="5">
    <location>
        <begin position="1"/>
        <end position="34"/>
    </location>
</feature>
<evidence type="ECO:0000256" key="1">
    <source>
        <dbReference type="ARBA" id="ARBA00022490"/>
    </source>
</evidence>
<keyword evidence="2" id="KW-0132">Cell division</keyword>
<keyword evidence="7" id="KW-1185">Reference proteome</keyword>
<dbReference type="PANTHER" id="PTHR34298">
    <property type="entry name" value="SEGREGATION AND CONDENSATION PROTEIN B"/>
    <property type="match status" value="1"/>
</dbReference>
<keyword evidence="1" id="KW-0963">Cytoplasm</keyword>
<dbReference type="HOGENOM" id="CLU_045647_5_2_5"/>
<evidence type="ECO:0000313" key="6">
    <source>
        <dbReference type="EMBL" id="EFH10597.1"/>
    </source>
</evidence>
<dbReference type="EMBL" id="ADVL01000653">
    <property type="protein sequence ID" value="EFH10597.1"/>
    <property type="molecule type" value="Genomic_DNA"/>
</dbReference>
<protein>
    <submittedName>
        <fullName evidence="6">Segregation and condensation protein B</fullName>
    </submittedName>
</protein>
<evidence type="ECO:0000256" key="4">
    <source>
        <dbReference type="ARBA" id="ARBA00023306"/>
    </source>
</evidence>
<proteinExistence type="predicted"/>
<evidence type="ECO:0000256" key="2">
    <source>
        <dbReference type="ARBA" id="ARBA00022618"/>
    </source>
</evidence>
<dbReference type="InterPro" id="IPR036388">
    <property type="entry name" value="WH-like_DNA-bd_sf"/>
</dbReference>
<comment type="caution">
    <text evidence="6">The sequence shown here is derived from an EMBL/GenBank/DDBJ whole genome shotgun (WGS) entry which is preliminary data.</text>
</comment>
<dbReference type="Proteomes" id="UP000005324">
    <property type="component" value="Unassembled WGS sequence"/>
</dbReference>
<sequence>MTSQPEPAADTAPGAIPAQQDGAGPEPPQRRDPAGIAPLEHALRLAEALVFAADRPVPLARLQALLPEGLRADAVMTLLAARYAGRGVELTEVAGGYAFRTAPDLAPLLTRVVETPRRLPRVAMEALAIIAYHQPVTRPEIEEIRGTSLSQATLEALLETGLIAPRGRREVPGRPMLWGTTPRFLEQFGLRELSDLPRREELLAGEAAPALALAAARGAA</sequence>
<keyword evidence="3" id="KW-0159">Chromosome partition</keyword>
<dbReference type="Pfam" id="PF04079">
    <property type="entry name" value="SMC_ScpB"/>
    <property type="match status" value="1"/>
</dbReference>
<dbReference type="GO" id="GO:0051301">
    <property type="term" value="P:cell division"/>
    <property type="evidence" value="ECO:0007669"/>
    <property type="project" value="UniProtKB-KW"/>
</dbReference>
<dbReference type="SUPFAM" id="SSF46785">
    <property type="entry name" value="Winged helix' DNA-binding domain"/>
    <property type="match status" value="2"/>
</dbReference>
<dbReference type="InterPro" id="IPR036390">
    <property type="entry name" value="WH_DNA-bd_sf"/>
</dbReference>
<evidence type="ECO:0000313" key="7">
    <source>
        <dbReference type="Proteomes" id="UP000005324"/>
    </source>
</evidence>
<dbReference type="GO" id="GO:0051304">
    <property type="term" value="P:chromosome separation"/>
    <property type="evidence" value="ECO:0007669"/>
    <property type="project" value="InterPro"/>
</dbReference>
<reference evidence="6 7" key="1">
    <citation type="submission" date="2010-04" db="EMBL/GenBank/DDBJ databases">
        <authorList>
            <person name="Qin X."/>
            <person name="Bachman B."/>
            <person name="Battles P."/>
            <person name="Bell A."/>
            <person name="Bess C."/>
            <person name="Bickham C."/>
            <person name="Chaboub L."/>
            <person name="Chen D."/>
            <person name="Coyle M."/>
            <person name="Deiros D.R."/>
            <person name="Dinh H."/>
            <person name="Forbes L."/>
            <person name="Fowler G."/>
            <person name="Francisco L."/>
            <person name="Fu Q."/>
            <person name="Gubbala S."/>
            <person name="Hale W."/>
            <person name="Han Y."/>
            <person name="Hemphill L."/>
            <person name="Highlander S.K."/>
            <person name="Hirani K."/>
            <person name="Hogues M."/>
            <person name="Jackson L."/>
            <person name="Jakkamsetti A."/>
            <person name="Javaid M."/>
            <person name="Jiang H."/>
            <person name="Korchina V."/>
            <person name="Kovar C."/>
            <person name="Lara F."/>
            <person name="Lee S."/>
            <person name="Mata R."/>
            <person name="Mathew T."/>
            <person name="Moen C."/>
            <person name="Morales K."/>
            <person name="Munidasa M."/>
            <person name="Nazareth L."/>
            <person name="Ngo R."/>
            <person name="Nguyen L."/>
            <person name="Okwuonu G."/>
            <person name="Ongeri F."/>
            <person name="Patil S."/>
            <person name="Petrosino J."/>
            <person name="Pham C."/>
            <person name="Pham P."/>
            <person name="Pu L.-L."/>
            <person name="Puazo M."/>
            <person name="Raj R."/>
            <person name="Reid J."/>
            <person name="Rouhana J."/>
            <person name="Saada N."/>
            <person name="Shang Y."/>
            <person name="Simmons D."/>
            <person name="Thornton R."/>
            <person name="Warren J."/>
            <person name="Weissenberger G."/>
            <person name="Zhang J."/>
            <person name="Zhang L."/>
            <person name="Zhou C."/>
            <person name="Zhu D."/>
            <person name="Muzny D."/>
            <person name="Worley K."/>
            <person name="Gibbs R."/>
        </authorList>
    </citation>
    <scope>NUCLEOTIDE SEQUENCE [LARGE SCALE GENOMIC DNA]</scope>
    <source>
        <strain evidence="6 7">ATCC 49957</strain>
    </source>
</reference>
<organism evidence="6 7">
    <name type="scientific">Pseudoroseomonas cervicalis ATCC 49957</name>
    <dbReference type="NCBI Taxonomy" id="525371"/>
    <lineage>
        <taxon>Bacteria</taxon>
        <taxon>Pseudomonadati</taxon>
        <taxon>Pseudomonadota</taxon>
        <taxon>Alphaproteobacteria</taxon>
        <taxon>Acetobacterales</taxon>
        <taxon>Roseomonadaceae</taxon>
        <taxon>Roseomonas</taxon>
    </lineage>
</organism>